<organism evidence="9 10">
    <name type="scientific">Tepidanaerobacter acetatoxydans (strain DSM 21804 / JCM 16047 / Re1)</name>
    <dbReference type="NCBI Taxonomy" id="1209989"/>
    <lineage>
        <taxon>Bacteria</taxon>
        <taxon>Bacillati</taxon>
        <taxon>Bacillota</taxon>
        <taxon>Clostridia</taxon>
        <taxon>Thermosediminibacterales</taxon>
        <taxon>Tepidanaerobacteraceae</taxon>
        <taxon>Tepidanaerobacter</taxon>
    </lineage>
</organism>
<name>U4Q9F8_TEPAE</name>
<dbReference type="RefSeq" id="WP_023211596.1">
    <property type="nucleotide sequence ID" value="NC_015519.1"/>
</dbReference>
<feature type="transmembrane region" description="Helical" evidence="7">
    <location>
        <begin position="277"/>
        <end position="294"/>
    </location>
</feature>
<dbReference type="Proteomes" id="UP000010802">
    <property type="component" value="Chromosome"/>
</dbReference>
<keyword evidence="6 7" id="KW-0472">Membrane</keyword>
<evidence type="ECO:0000256" key="4">
    <source>
        <dbReference type="ARBA" id="ARBA00022692"/>
    </source>
</evidence>
<evidence type="ECO:0000256" key="1">
    <source>
        <dbReference type="ARBA" id="ARBA00004651"/>
    </source>
</evidence>
<feature type="transmembrane region" description="Helical" evidence="7">
    <location>
        <begin position="366"/>
        <end position="385"/>
    </location>
</feature>
<dbReference type="PANTHER" id="PTHR23517">
    <property type="entry name" value="RESISTANCE PROTEIN MDTM, PUTATIVE-RELATED-RELATED"/>
    <property type="match status" value="1"/>
</dbReference>
<feature type="transmembrane region" description="Helical" evidence="7">
    <location>
        <begin position="245"/>
        <end position="265"/>
    </location>
</feature>
<dbReference type="InterPro" id="IPR050171">
    <property type="entry name" value="MFS_Transporters"/>
</dbReference>
<accession>U4Q9F8</accession>
<gene>
    <name evidence="9" type="ordered locus">TEPIRE1_2281</name>
</gene>
<dbReference type="AlphaFoldDB" id="U4Q9F8"/>
<feature type="domain" description="Major facilitator superfamily (MFS) profile" evidence="8">
    <location>
        <begin position="1"/>
        <end position="389"/>
    </location>
</feature>
<dbReference type="KEGG" id="tae:TepiRe1_2281"/>
<feature type="transmembrane region" description="Helical" evidence="7">
    <location>
        <begin position="300"/>
        <end position="317"/>
    </location>
</feature>
<evidence type="ECO:0000256" key="7">
    <source>
        <dbReference type="SAM" id="Phobius"/>
    </source>
</evidence>
<comment type="subcellular location">
    <subcellularLocation>
        <location evidence="1">Cell membrane</location>
        <topology evidence="1">Multi-pass membrane protein</topology>
    </subcellularLocation>
</comment>
<keyword evidence="10" id="KW-1185">Reference proteome</keyword>
<dbReference type="HOGENOM" id="CLU_054001_0_0_9"/>
<dbReference type="GO" id="GO:0005886">
    <property type="term" value="C:plasma membrane"/>
    <property type="evidence" value="ECO:0007669"/>
    <property type="project" value="UniProtKB-SubCell"/>
</dbReference>
<dbReference type="GO" id="GO:0022857">
    <property type="term" value="F:transmembrane transporter activity"/>
    <property type="evidence" value="ECO:0007669"/>
    <property type="project" value="InterPro"/>
</dbReference>
<evidence type="ECO:0000313" key="10">
    <source>
        <dbReference type="Proteomes" id="UP000010802"/>
    </source>
</evidence>
<reference evidence="10" key="1">
    <citation type="journal article" date="2013" name="Genome Announc.">
        <title>First genome sequence of a syntrophic acetate-oxidizing bacterium, Tepidanaerobacter acetatoxydans strain Re1.</title>
        <authorList>
            <person name="Manzoor S."/>
            <person name="Bongcam-Rudloff E."/>
            <person name="Schnurer A."/>
            <person name="Muller B."/>
        </authorList>
    </citation>
    <scope>NUCLEOTIDE SEQUENCE [LARGE SCALE GENOMIC DNA]</scope>
    <source>
        <strain evidence="10">Re1</strain>
    </source>
</reference>
<dbReference type="Pfam" id="PF07690">
    <property type="entry name" value="MFS_1"/>
    <property type="match status" value="1"/>
</dbReference>
<keyword evidence="5 7" id="KW-1133">Transmembrane helix</keyword>
<keyword evidence="3" id="KW-1003">Cell membrane</keyword>
<dbReference type="InterPro" id="IPR020846">
    <property type="entry name" value="MFS_dom"/>
</dbReference>
<dbReference type="eggNOG" id="COG2814">
    <property type="taxonomic scope" value="Bacteria"/>
</dbReference>
<dbReference type="PANTHER" id="PTHR23517:SF3">
    <property type="entry name" value="INTEGRAL MEMBRANE TRANSPORT PROTEIN"/>
    <property type="match status" value="1"/>
</dbReference>
<dbReference type="PROSITE" id="PS50850">
    <property type="entry name" value="MFS"/>
    <property type="match status" value="1"/>
</dbReference>
<keyword evidence="4 7" id="KW-0812">Transmembrane</keyword>
<evidence type="ECO:0000259" key="8">
    <source>
        <dbReference type="PROSITE" id="PS50850"/>
    </source>
</evidence>
<evidence type="ECO:0000313" key="9">
    <source>
        <dbReference type="EMBL" id="CDI40944.1"/>
    </source>
</evidence>
<evidence type="ECO:0000256" key="6">
    <source>
        <dbReference type="ARBA" id="ARBA00023136"/>
    </source>
</evidence>
<feature type="transmembrane region" description="Helical" evidence="7">
    <location>
        <begin position="337"/>
        <end position="360"/>
    </location>
</feature>
<feature type="transmembrane region" description="Helical" evidence="7">
    <location>
        <begin position="27"/>
        <end position="46"/>
    </location>
</feature>
<dbReference type="InterPro" id="IPR011701">
    <property type="entry name" value="MFS"/>
</dbReference>
<dbReference type="SUPFAM" id="SSF103473">
    <property type="entry name" value="MFS general substrate transporter"/>
    <property type="match status" value="1"/>
</dbReference>
<keyword evidence="2" id="KW-0813">Transport</keyword>
<dbReference type="Gene3D" id="1.20.1250.20">
    <property type="entry name" value="MFS general substrate transporter like domains"/>
    <property type="match status" value="1"/>
</dbReference>
<dbReference type="EMBL" id="HF563609">
    <property type="protein sequence ID" value="CDI40944.1"/>
    <property type="molecule type" value="Genomic_DNA"/>
</dbReference>
<evidence type="ECO:0000256" key="3">
    <source>
        <dbReference type="ARBA" id="ARBA00022475"/>
    </source>
</evidence>
<proteinExistence type="predicted"/>
<dbReference type="InterPro" id="IPR036259">
    <property type="entry name" value="MFS_trans_sf"/>
</dbReference>
<evidence type="ECO:0000256" key="2">
    <source>
        <dbReference type="ARBA" id="ARBA00022448"/>
    </source>
</evidence>
<feature type="transmembrane region" description="Helical" evidence="7">
    <location>
        <begin position="148"/>
        <end position="167"/>
    </location>
</feature>
<protein>
    <submittedName>
        <fullName evidence="9">Major facilitator superfamily MFS_1</fullName>
    </submittedName>
</protein>
<feature type="transmembrane region" description="Helical" evidence="7">
    <location>
        <begin position="208"/>
        <end position="233"/>
    </location>
</feature>
<sequence>MWGIPYVLYNFYLSLYMKSQGITDKQIGFLISLGFISAIIFSMLAGPITDTLGRRKTTLIFDIIGWPCSILIYALAHNFWMFALGIIVNGAHRVTAVSFNLMVIEDSSNEQRFAAFNLINIINISAGLLTPIAGMAVKLYGIVKAERFFLIFAVISMTVMMILRYHFHTETLMGQTILQERLEHGKKSGLNKGIYREIAADLRCKPTILMIMSVVILFNMYTTIGTHLSLYFAPYMSEVLGIEKSMISLLGVANSATMIIVFVFINPVLSRGDMVNNMIVGLMLQAAALFLLVTIPENNFLITAFSLVIFAAGFGIFKPCVDSMLAELTEGKTRATIYSLVNTGISILSATMGLISGYIYDLNPRLIYIISILILTLCIAILAVIKRSLPADYTDVAL</sequence>
<evidence type="ECO:0000256" key="5">
    <source>
        <dbReference type="ARBA" id="ARBA00022989"/>
    </source>
</evidence>
<feature type="transmembrane region" description="Helical" evidence="7">
    <location>
        <begin position="115"/>
        <end position="136"/>
    </location>
</feature>
<dbReference type="STRING" id="1209989.TepRe1_2119"/>